<evidence type="ECO:0000259" key="1">
    <source>
        <dbReference type="Pfam" id="PF11695"/>
    </source>
</evidence>
<dbReference type="Gene3D" id="3.30.70.100">
    <property type="match status" value="1"/>
</dbReference>
<dbReference type="EMBL" id="JAERRF010000038">
    <property type="protein sequence ID" value="MBL1102111.1"/>
    <property type="molecule type" value="Genomic_DNA"/>
</dbReference>
<dbReference type="InterPro" id="IPR021708">
    <property type="entry name" value="DUF3291"/>
</dbReference>
<gene>
    <name evidence="2" type="ORF">JK363_36925</name>
</gene>
<dbReference type="InterPro" id="IPR011008">
    <property type="entry name" value="Dimeric_a/b-barrel"/>
</dbReference>
<proteinExistence type="predicted"/>
<dbReference type="RefSeq" id="WP_201882281.1">
    <property type="nucleotide sequence ID" value="NZ_JAERRF010000038.1"/>
</dbReference>
<evidence type="ECO:0000313" key="3">
    <source>
        <dbReference type="Proteomes" id="UP000634229"/>
    </source>
</evidence>
<reference evidence="2 3" key="1">
    <citation type="submission" date="2021-01" db="EMBL/GenBank/DDBJ databases">
        <title>WGS of actinomycetes isolated from Thailand.</title>
        <authorList>
            <person name="Thawai C."/>
        </authorList>
    </citation>
    <scope>NUCLEOTIDE SEQUENCE [LARGE SCALE GENOMIC DNA]</scope>
    <source>
        <strain evidence="2 3">CA1R205</strain>
    </source>
</reference>
<evidence type="ECO:0000313" key="2">
    <source>
        <dbReference type="EMBL" id="MBL1102111.1"/>
    </source>
</evidence>
<dbReference type="Pfam" id="PF11695">
    <property type="entry name" value="DUF3291"/>
    <property type="match status" value="1"/>
</dbReference>
<name>A0ABS1NPU0_9ACTN</name>
<accession>A0ABS1NPU0</accession>
<sequence length="146" mass="16287">MPTLPWTTPNPATPGTRALVMASRFEVRSMRDVPRFFLKSLSAWRQVKKAPGALGASLIAQPLKRTFFTLSAWESQEALYTYASAEPHRTIMTGLRSTMRRSTFDFWQVPVEDLPVTWDDARLRLRAKRAVDAECGADGAAAGSQN</sequence>
<comment type="caution">
    <text evidence="2">The sequence shown here is derived from an EMBL/GenBank/DDBJ whole genome shotgun (WGS) entry which is preliminary data.</text>
</comment>
<dbReference type="Proteomes" id="UP000634229">
    <property type="component" value="Unassembled WGS sequence"/>
</dbReference>
<dbReference type="SUPFAM" id="SSF54909">
    <property type="entry name" value="Dimeric alpha+beta barrel"/>
    <property type="match status" value="1"/>
</dbReference>
<organism evidence="2 3">
    <name type="scientific">Streptomyces coffeae</name>
    <dbReference type="NCBI Taxonomy" id="621382"/>
    <lineage>
        <taxon>Bacteria</taxon>
        <taxon>Bacillati</taxon>
        <taxon>Actinomycetota</taxon>
        <taxon>Actinomycetes</taxon>
        <taxon>Kitasatosporales</taxon>
        <taxon>Streptomycetaceae</taxon>
        <taxon>Streptomyces</taxon>
    </lineage>
</organism>
<keyword evidence="3" id="KW-1185">Reference proteome</keyword>
<protein>
    <submittedName>
        <fullName evidence="2">DUF3291 domain-containing protein</fullName>
    </submittedName>
</protein>
<feature type="domain" description="DUF3291" evidence="1">
    <location>
        <begin position="55"/>
        <end position="127"/>
    </location>
</feature>